<protein>
    <recommendedName>
        <fullName evidence="4">Cytochrome P450</fullName>
    </recommendedName>
</protein>
<evidence type="ECO:0000256" key="1">
    <source>
        <dbReference type="ARBA" id="ARBA00010617"/>
    </source>
</evidence>
<dbReference type="PANTHER" id="PTHR47950">
    <property type="entry name" value="CYTOCHROME P450, FAMILY 76, SUBFAMILY C, POLYPEPTIDE 5-RELATED"/>
    <property type="match status" value="1"/>
</dbReference>
<proteinExistence type="inferred from homology"/>
<dbReference type="GO" id="GO:0020037">
    <property type="term" value="F:heme binding"/>
    <property type="evidence" value="ECO:0007669"/>
    <property type="project" value="InterPro"/>
</dbReference>
<keyword evidence="3" id="KW-1185">Reference proteome</keyword>
<evidence type="ECO:0008006" key="4">
    <source>
        <dbReference type="Google" id="ProtNLM"/>
    </source>
</evidence>
<organism evidence="2 3">
    <name type="scientific">Digitaria exilis</name>
    <dbReference type="NCBI Taxonomy" id="1010633"/>
    <lineage>
        <taxon>Eukaryota</taxon>
        <taxon>Viridiplantae</taxon>
        <taxon>Streptophyta</taxon>
        <taxon>Embryophyta</taxon>
        <taxon>Tracheophyta</taxon>
        <taxon>Spermatophyta</taxon>
        <taxon>Magnoliopsida</taxon>
        <taxon>Liliopsida</taxon>
        <taxon>Poales</taxon>
        <taxon>Poaceae</taxon>
        <taxon>PACMAD clade</taxon>
        <taxon>Panicoideae</taxon>
        <taxon>Panicodae</taxon>
        <taxon>Paniceae</taxon>
        <taxon>Anthephorinae</taxon>
        <taxon>Digitaria</taxon>
    </lineage>
</organism>
<dbReference type="SUPFAM" id="SSF48264">
    <property type="entry name" value="Cytochrome P450"/>
    <property type="match status" value="1"/>
</dbReference>
<dbReference type="InterPro" id="IPR002401">
    <property type="entry name" value="Cyt_P450_E_grp-I"/>
</dbReference>
<dbReference type="GO" id="GO:0016705">
    <property type="term" value="F:oxidoreductase activity, acting on paired donors, with incorporation or reduction of molecular oxygen"/>
    <property type="evidence" value="ECO:0007669"/>
    <property type="project" value="InterPro"/>
</dbReference>
<sequence length="373" mass="41360">MAVAFFLLCMLSSLILITLFFYVVQLFKDTRSHLPPGPWPLPIIGNMLHINRNLPHRSLARLAERYGPLMSIRLGTSLFVVASSPSTARDILHRHNASLSGRSPADAWSAGGHGANSVFVLAPRRKWRLLRRLGAVHLFSPGRLEEMRPVRCHVARGLVRDVSEAASGGAAVSVRRPTFAAMVRLLWRAMFSDELGEDATQVLHDCVQEAKAVVMTPNISDVFPAVAGFDIQGVRRRMATLVGRMYRLMDQQIDLRSRARESGGGGHARGTDLLDVMLDMSEQHDGGGDVTVNRDVMRAFCTPEVEDSDIQQLPYLGAVIKETLRLHTILPILSYKAEATVQVQGYTIPEGSNVLRDARGDFVNLEDLPRRPW</sequence>
<dbReference type="AlphaFoldDB" id="A0A835FH73"/>
<dbReference type="GO" id="GO:0005506">
    <property type="term" value="F:iron ion binding"/>
    <property type="evidence" value="ECO:0007669"/>
    <property type="project" value="InterPro"/>
</dbReference>
<reference evidence="2" key="1">
    <citation type="submission" date="2020-07" db="EMBL/GenBank/DDBJ databases">
        <title>Genome sequence and genetic diversity analysis of an under-domesticated orphan crop, white fonio (Digitaria exilis).</title>
        <authorList>
            <person name="Bennetzen J.L."/>
            <person name="Chen S."/>
            <person name="Ma X."/>
            <person name="Wang X."/>
            <person name="Yssel A.E.J."/>
            <person name="Chaluvadi S.R."/>
            <person name="Johnson M."/>
            <person name="Gangashetty P."/>
            <person name="Hamidou F."/>
            <person name="Sanogo M.D."/>
            <person name="Zwaenepoel A."/>
            <person name="Wallace J."/>
            <person name="Van De Peer Y."/>
            <person name="Van Deynze A."/>
        </authorList>
    </citation>
    <scope>NUCLEOTIDE SEQUENCE</scope>
    <source>
        <tissue evidence="2">Leaves</tissue>
    </source>
</reference>
<dbReference type="OrthoDB" id="694779at2759"/>
<dbReference type="Pfam" id="PF00067">
    <property type="entry name" value="p450"/>
    <property type="match status" value="2"/>
</dbReference>
<evidence type="ECO:0000313" key="2">
    <source>
        <dbReference type="EMBL" id="KAF8756304.1"/>
    </source>
</evidence>
<dbReference type="EMBL" id="JACEFO010000821">
    <property type="protein sequence ID" value="KAF8756304.1"/>
    <property type="molecule type" value="Genomic_DNA"/>
</dbReference>
<dbReference type="PANTHER" id="PTHR47950:SF7">
    <property type="entry name" value="OS12G0196700 PROTEIN"/>
    <property type="match status" value="1"/>
</dbReference>
<dbReference type="Proteomes" id="UP000636709">
    <property type="component" value="Unassembled WGS sequence"/>
</dbReference>
<dbReference type="PRINTS" id="PR00463">
    <property type="entry name" value="EP450I"/>
</dbReference>
<name>A0A835FH73_9POAL</name>
<accession>A0A835FH73</accession>
<dbReference type="InterPro" id="IPR001128">
    <property type="entry name" value="Cyt_P450"/>
</dbReference>
<evidence type="ECO:0000313" key="3">
    <source>
        <dbReference type="Proteomes" id="UP000636709"/>
    </source>
</evidence>
<dbReference type="InterPro" id="IPR036396">
    <property type="entry name" value="Cyt_P450_sf"/>
</dbReference>
<comment type="caution">
    <text evidence="2">The sequence shown here is derived from an EMBL/GenBank/DDBJ whole genome shotgun (WGS) entry which is preliminary data.</text>
</comment>
<dbReference type="GO" id="GO:0004497">
    <property type="term" value="F:monooxygenase activity"/>
    <property type="evidence" value="ECO:0007669"/>
    <property type="project" value="InterPro"/>
</dbReference>
<comment type="similarity">
    <text evidence="1">Belongs to the cytochrome P450 family.</text>
</comment>
<gene>
    <name evidence="2" type="ORF">HU200_011125</name>
</gene>
<dbReference type="Gene3D" id="1.10.630.10">
    <property type="entry name" value="Cytochrome P450"/>
    <property type="match status" value="2"/>
</dbReference>